<dbReference type="AlphaFoldDB" id="A0AAD9FW21"/>
<dbReference type="GO" id="GO:0005737">
    <property type="term" value="C:cytoplasm"/>
    <property type="evidence" value="ECO:0007669"/>
    <property type="project" value="TreeGrafter"/>
</dbReference>
<dbReference type="PANTHER" id="PTHR43544">
    <property type="entry name" value="SHORT-CHAIN DEHYDROGENASE/REDUCTASE"/>
    <property type="match status" value="1"/>
</dbReference>
<dbReference type="EMBL" id="JAODAN010000001">
    <property type="protein sequence ID" value="KAK1927317.1"/>
    <property type="molecule type" value="Genomic_DNA"/>
</dbReference>
<protein>
    <submittedName>
        <fullName evidence="2">Short chain dehydrogenase</fullName>
    </submittedName>
</protein>
<dbReference type="Proteomes" id="UP001182556">
    <property type="component" value="Unassembled WGS sequence"/>
</dbReference>
<dbReference type="PANTHER" id="PTHR43544:SF32">
    <property type="entry name" value="CHAIN DEHYDROGENASE, PUTATIVE (AFU_ORTHOLOGUE AFUA_5G01530)-RELATED"/>
    <property type="match status" value="1"/>
</dbReference>
<dbReference type="InterPro" id="IPR002347">
    <property type="entry name" value="SDR_fam"/>
</dbReference>
<evidence type="ECO:0000313" key="3">
    <source>
        <dbReference type="Proteomes" id="UP001182556"/>
    </source>
</evidence>
<reference evidence="2" key="1">
    <citation type="submission" date="2023-02" db="EMBL/GenBank/DDBJ databases">
        <title>Identification and recombinant expression of a fungal hydrolase from Papiliotrema laurentii that hydrolyzes apple cutin and clears colloidal polyester polyurethane.</title>
        <authorList>
            <consortium name="DOE Joint Genome Institute"/>
            <person name="Roman V.A."/>
            <person name="Bojanowski C."/>
            <person name="Crable B.R."/>
            <person name="Wagner D.N."/>
            <person name="Hung C.S."/>
            <person name="Nadeau L.J."/>
            <person name="Schratz L."/>
            <person name="Haridas S."/>
            <person name="Pangilinan J."/>
            <person name="Lipzen A."/>
            <person name="Na H."/>
            <person name="Yan M."/>
            <person name="Ng V."/>
            <person name="Grigoriev I.V."/>
            <person name="Spatafora J.W."/>
            <person name="Barlow D."/>
            <person name="Biffinger J."/>
            <person name="Kelley-Loughnane N."/>
            <person name="Varaljay V.A."/>
            <person name="Crookes-Goodson W.J."/>
        </authorList>
    </citation>
    <scope>NUCLEOTIDE SEQUENCE</scope>
    <source>
        <strain evidence="2">5307AH</strain>
    </source>
</reference>
<gene>
    <name evidence="2" type="ORF">DB88DRAFT_469995</name>
</gene>
<dbReference type="Gene3D" id="3.40.50.720">
    <property type="entry name" value="NAD(P)-binding Rossmann-like Domain"/>
    <property type="match status" value="1"/>
</dbReference>
<comment type="similarity">
    <text evidence="1">Belongs to the short-chain dehydrogenases/reductases (SDR) family.</text>
</comment>
<keyword evidence="3" id="KW-1185">Reference proteome</keyword>
<evidence type="ECO:0000256" key="1">
    <source>
        <dbReference type="ARBA" id="ARBA00006484"/>
    </source>
</evidence>
<dbReference type="InterPro" id="IPR036291">
    <property type="entry name" value="NAD(P)-bd_dom_sf"/>
</dbReference>
<sequence>MSSPAPDSTPVVLVTGANTGLGLEIVRSLVKGDKAYHILLLSRDLQRGETAAASVSEENHSHSTVTPFQLDLEDEASIDKLYEYVEKQFGRVDVLINNAGASFDIIAANGGMTERECWDKSYSLNVVSTNFFTKRFVPLLLLSTSPRLVFVSSRVSSFTSQLQVTYPIDHSPAAGWPKESMFQCPAYRASKAALNMVALEWSRILKNDGVIVHLIDPGMMKTGFGGVPAEQKPKHPSPSISAEFIKETVEGKHDEHKQVLLSKDGVVPW</sequence>
<accession>A0AAD9FW21</accession>
<dbReference type="GO" id="GO:0019748">
    <property type="term" value="P:secondary metabolic process"/>
    <property type="evidence" value="ECO:0007669"/>
    <property type="project" value="TreeGrafter"/>
</dbReference>
<dbReference type="InterPro" id="IPR051468">
    <property type="entry name" value="Fungal_SecMetab_SDRs"/>
</dbReference>
<dbReference type="SUPFAM" id="SSF51735">
    <property type="entry name" value="NAD(P)-binding Rossmann-fold domains"/>
    <property type="match status" value="1"/>
</dbReference>
<proteinExistence type="inferred from homology"/>
<organism evidence="2 3">
    <name type="scientific">Papiliotrema laurentii</name>
    <name type="common">Cryptococcus laurentii</name>
    <dbReference type="NCBI Taxonomy" id="5418"/>
    <lineage>
        <taxon>Eukaryota</taxon>
        <taxon>Fungi</taxon>
        <taxon>Dikarya</taxon>
        <taxon>Basidiomycota</taxon>
        <taxon>Agaricomycotina</taxon>
        <taxon>Tremellomycetes</taxon>
        <taxon>Tremellales</taxon>
        <taxon>Rhynchogastremaceae</taxon>
        <taxon>Papiliotrema</taxon>
    </lineage>
</organism>
<dbReference type="Pfam" id="PF00106">
    <property type="entry name" value="adh_short"/>
    <property type="match status" value="2"/>
</dbReference>
<dbReference type="GO" id="GO:0016491">
    <property type="term" value="F:oxidoreductase activity"/>
    <property type="evidence" value="ECO:0007669"/>
    <property type="project" value="TreeGrafter"/>
</dbReference>
<dbReference type="PRINTS" id="PR00081">
    <property type="entry name" value="GDHRDH"/>
</dbReference>
<evidence type="ECO:0000313" key="2">
    <source>
        <dbReference type="EMBL" id="KAK1927317.1"/>
    </source>
</evidence>
<comment type="caution">
    <text evidence="2">The sequence shown here is derived from an EMBL/GenBank/DDBJ whole genome shotgun (WGS) entry which is preliminary data.</text>
</comment>
<name>A0AAD9FW21_PAPLA</name>